<protein>
    <submittedName>
        <fullName evidence="3">ABC transporter substrate-binding protein</fullName>
    </submittedName>
</protein>
<dbReference type="Gene3D" id="3.10.105.10">
    <property type="entry name" value="Dipeptide-binding Protein, Domain 3"/>
    <property type="match status" value="1"/>
</dbReference>
<organism evidence="3 4">
    <name type="scientific">Psychromonas aquatilis</name>
    <dbReference type="NCBI Taxonomy" id="2005072"/>
    <lineage>
        <taxon>Bacteria</taxon>
        <taxon>Pseudomonadati</taxon>
        <taxon>Pseudomonadota</taxon>
        <taxon>Gammaproteobacteria</taxon>
        <taxon>Alteromonadales</taxon>
        <taxon>Psychromonadaceae</taxon>
        <taxon>Psychromonas</taxon>
    </lineage>
</organism>
<dbReference type="PANTHER" id="PTHR30290:SF28">
    <property type="entry name" value="ABC TRANSPORTER PERIPLASMIC-BINDING PROTEIN SAPA-RELATED"/>
    <property type="match status" value="1"/>
</dbReference>
<dbReference type="Pfam" id="PF00496">
    <property type="entry name" value="SBP_bac_5"/>
    <property type="match status" value="1"/>
</dbReference>
<evidence type="ECO:0000259" key="2">
    <source>
        <dbReference type="Pfam" id="PF00496"/>
    </source>
</evidence>
<feature type="signal peptide" evidence="1">
    <location>
        <begin position="1"/>
        <end position="21"/>
    </location>
</feature>
<dbReference type="EMBL" id="JBAKAZ010000011">
    <property type="protein sequence ID" value="MEL0628910.1"/>
    <property type="molecule type" value="Genomic_DNA"/>
</dbReference>
<accession>A0ABU9GNM3</accession>
<evidence type="ECO:0000256" key="1">
    <source>
        <dbReference type="SAM" id="SignalP"/>
    </source>
</evidence>
<gene>
    <name evidence="3" type="ORF">V6256_04735</name>
</gene>
<dbReference type="InterPro" id="IPR039424">
    <property type="entry name" value="SBP_5"/>
</dbReference>
<dbReference type="PANTHER" id="PTHR30290">
    <property type="entry name" value="PERIPLASMIC BINDING COMPONENT OF ABC TRANSPORTER"/>
    <property type="match status" value="1"/>
</dbReference>
<dbReference type="PIRSF" id="PIRSF002741">
    <property type="entry name" value="MppA"/>
    <property type="match status" value="1"/>
</dbReference>
<keyword evidence="1" id="KW-0732">Signal</keyword>
<reference evidence="3 4" key="1">
    <citation type="submission" date="2024-02" db="EMBL/GenBank/DDBJ databases">
        <title>Bacteria isolated from the canopy kelp, Nereocystis luetkeana.</title>
        <authorList>
            <person name="Pfister C.A."/>
            <person name="Younker I.T."/>
            <person name="Light S.H."/>
        </authorList>
    </citation>
    <scope>NUCLEOTIDE SEQUENCE [LARGE SCALE GENOMIC DNA]</scope>
    <source>
        <strain evidence="3 4">TI.1.05</strain>
    </source>
</reference>
<dbReference type="CDD" id="cd08493">
    <property type="entry name" value="PBP2_DppA_like"/>
    <property type="match status" value="1"/>
</dbReference>
<dbReference type="PROSITE" id="PS51257">
    <property type="entry name" value="PROKAR_LIPOPROTEIN"/>
    <property type="match status" value="1"/>
</dbReference>
<feature type="domain" description="Solute-binding protein family 5" evidence="2">
    <location>
        <begin position="70"/>
        <end position="449"/>
    </location>
</feature>
<dbReference type="Gene3D" id="3.90.76.10">
    <property type="entry name" value="Dipeptide-binding Protein, Domain 1"/>
    <property type="match status" value="1"/>
</dbReference>
<evidence type="ECO:0000313" key="4">
    <source>
        <dbReference type="Proteomes" id="UP001369082"/>
    </source>
</evidence>
<dbReference type="Proteomes" id="UP001369082">
    <property type="component" value="Unassembled WGS sequence"/>
</dbReference>
<dbReference type="SUPFAM" id="SSF53850">
    <property type="entry name" value="Periplasmic binding protein-like II"/>
    <property type="match status" value="1"/>
</dbReference>
<dbReference type="Gene3D" id="3.40.190.10">
    <property type="entry name" value="Periplasmic binding protein-like II"/>
    <property type="match status" value="1"/>
</dbReference>
<sequence>MRLICLLFLVISLTGCYQNKALTQNTLIYCTESLPSSFNPLISHDVASLDATTHQLFNRLVKIDEETNQFVPDLAEKWEQSEDKLRYRFTLRSDVHFHHTDYFTPTRTLNADDVLFSLNRMLDKNNPYHFINNQGNNFFYNHPFTNLLSEINKIDDLTIEFVLLKPDVTLLANLAAHYSVIHSKEYADQLLAQGTPKNIDFEPIGTGPFKFKQYDNNGTIRYSKHSLFAQKTGNIDNLIYFTNTSASKRYTKLLSGECDAISYPAASQLETISENENVSIISKVSANLALWAFNTSKPTLQDHRVRQAISKAINVKTILNAVYFQSALQTKTLLNKQSWALKANIDETLFAPEQARQTLQSLDYDFSKVLTILVPESGDTFNPNFHKTAELIQANLAAIGIQAQIINLSGKALKDRLKNGDYDTYLTGINVHINDPDSIFRPLLSCNSTPNTGNSSHWCSDETQSLLDASLTEPDFAQRIKNYYKIQVITREQRPYLPIAHVLRLDAVSNTISNIEVNPLTGINFQYAIKQDLK</sequence>
<name>A0ABU9GNM3_9GAMM</name>
<comment type="caution">
    <text evidence="3">The sequence shown here is derived from an EMBL/GenBank/DDBJ whole genome shotgun (WGS) entry which is preliminary data.</text>
</comment>
<dbReference type="InterPro" id="IPR000914">
    <property type="entry name" value="SBP_5_dom"/>
</dbReference>
<keyword evidence="4" id="KW-1185">Reference proteome</keyword>
<evidence type="ECO:0000313" key="3">
    <source>
        <dbReference type="EMBL" id="MEL0628910.1"/>
    </source>
</evidence>
<dbReference type="RefSeq" id="WP_341596924.1">
    <property type="nucleotide sequence ID" value="NZ_JBAKAZ010000011.1"/>
</dbReference>
<feature type="chain" id="PRO_5047024814" evidence="1">
    <location>
        <begin position="22"/>
        <end position="534"/>
    </location>
</feature>
<dbReference type="InterPro" id="IPR030678">
    <property type="entry name" value="Peptide/Ni-bd"/>
</dbReference>
<proteinExistence type="predicted"/>